<reference evidence="3 5" key="2">
    <citation type="journal article" date="2014" name="PLoS Genet.">
        <title>Phylogenetically driven sequencing of extremely halophilic archaea reveals strategies for static and dynamic osmo-response.</title>
        <authorList>
            <person name="Becker E.A."/>
            <person name="Seitzer P.M."/>
            <person name="Tritt A."/>
            <person name="Larsen D."/>
            <person name="Krusor M."/>
            <person name="Yao A.I."/>
            <person name="Wu D."/>
            <person name="Madern D."/>
            <person name="Eisen J.A."/>
            <person name="Darling A.E."/>
            <person name="Facciotti M.T."/>
        </authorList>
    </citation>
    <scope>NUCLEOTIDE SEQUENCE [LARGE SCALE GENOMIC DNA]</scope>
    <source>
        <strain evidence="3">B3</strain>
        <strain evidence="5">DSM 18796 / CECT 7217 / JCM 14584 / KCTC 4019 / B3</strain>
    </source>
</reference>
<dbReference type="EMBL" id="AOHV01000008">
    <property type="protein sequence ID" value="ELY40829.1"/>
    <property type="molecule type" value="Genomic_DNA"/>
</dbReference>
<accession>D8JBP5</accession>
<dbReference type="InterPro" id="IPR058712">
    <property type="entry name" value="SRA_ScoMcrA"/>
</dbReference>
<dbReference type="Proteomes" id="UP000000390">
    <property type="component" value="Plasmid 1"/>
</dbReference>
<evidence type="ECO:0000313" key="2">
    <source>
        <dbReference type="EMBL" id="ADJ16698.1"/>
    </source>
</evidence>
<evidence type="ECO:0000313" key="3">
    <source>
        <dbReference type="EMBL" id="ELY40829.1"/>
    </source>
</evidence>
<dbReference type="RefSeq" id="WP_008414111.1">
    <property type="nucleotide sequence ID" value="NC_014298.1"/>
</dbReference>
<gene>
    <name evidence="2" type="ordered locus">HacjB3_16741</name>
    <name evidence="3" type="ORF">C497_02062</name>
</gene>
<evidence type="ECO:0000259" key="1">
    <source>
        <dbReference type="Pfam" id="PF26348"/>
    </source>
</evidence>
<dbReference type="KEGG" id="hje:HacjB3_16741"/>
<dbReference type="EMBL" id="CP002063">
    <property type="protein sequence ID" value="ADJ16698.1"/>
    <property type="molecule type" value="Genomic_DNA"/>
</dbReference>
<dbReference type="PATRIC" id="fig|795797.18.peg.3292"/>
<keyword evidence="2" id="KW-0614">Plasmid</keyword>
<proteinExistence type="predicted"/>
<dbReference type="HOGENOM" id="CLU_2712663_0_0_2"/>
<dbReference type="Proteomes" id="UP000011645">
    <property type="component" value="Unassembled WGS sequence"/>
</dbReference>
<evidence type="ECO:0000313" key="4">
    <source>
        <dbReference type="Proteomes" id="UP000000390"/>
    </source>
</evidence>
<reference evidence="2 4" key="1">
    <citation type="journal article" date="2010" name="J. Bacteriol.">
        <title>Complete genome sequence of Halalkalicoccus jeotgali B3(T), an extremely halophilic archaeon.</title>
        <authorList>
            <person name="Roh S.W."/>
            <person name="Nam Y.D."/>
            <person name="Nam S.H."/>
            <person name="Choi S.H."/>
            <person name="Park H.S."/>
            <person name="Bae J.W."/>
        </authorList>
    </citation>
    <scope>NUCLEOTIDE SEQUENCE [LARGE SCALE GENOMIC DNA]</scope>
    <source>
        <strain evidence="2">B3</strain>
        <strain evidence="4">DSM 18796 / CECT 7217 / JCM 14584 / KCTC 4019 / B3</strain>
        <plasmid evidence="4">1</plasmid>
    </source>
</reference>
<feature type="domain" description="ScoMcrA-like SRA" evidence="1">
    <location>
        <begin position="16"/>
        <end position="72"/>
    </location>
</feature>
<dbReference type="AlphaFoldDB" id="D8JBP5"/>
<dbReference type="OrthoDB" id="192298at2157"/>
<name>D8JBP5_HALJB</name>
<dbReference type="Pfam" id="PF26348">
    <property type="entry name" value="SRA_ScoMcrA"/>
    <property type="match status" value="1"/>
</dbReference>
<dbReference type="GeneID" id="9421144"/>
<organism evidence="2 4">
    <name type="scientific">Halalkalicoccus jeotgali (strain DSM 18796 / CECT 7217 / JCM 14584 / KCTC 4019 / B3)</name>
    <dbReference type="NCBI Taxonomy" id="795797"/>
    <lineage>
        <taxon>Archaea</taxon>
        <taxon>Methanobacteriati</taxon>
        <taxon>Methanobacteriota</taxon>
        <taxon>Stenosarchaea group</taxon>
        <taxon>Halobacteria</taxon>
        <taxon>Halobacteriales</taxon>
        <taxon>Halococcaceae</taxon>
        <taxon>Halalkalicoccus</taxon>
    </lineage>
</organism>
<geneLocation type="plasmid" evidence="2 4">
    <name>1</name>
</geneLocation>
<evidence type="ECO:0000313" key="5">
    <source>
        <dbReference type="Proteomes" id="UP000011645"/>
    </source>
</evidence>
<sequence length="72" mass="8237">MADKVAIGDYYDQDQIEEIFDTGFGYQITGINVRRDDADQRYILLFAKEDGPYDDDVREGQFEYIGEGLSGD</sequence>
<protein>
    <recommendedName>
        <fullName evidence="1">ScoMcrA-like SRA domain-containing protein</fullName>
    </recommendedName>
</protein>
<keyword evidence="5" id="KW-1185">Reference proteome</keyword>